<dbReference type="RefSeq" id="WP_049668151.1">
    <property type="nucleotide sequence ID" value="NZ_CP158849.1"/>
</dbReference>
<keyword evidence="4" id="KW-0479">Metal-binding</keyword>
<comment type="similarity">
    <text evidence="6">Belongs to the truncated hemoglobin family. Group II subfamily.</text>
</comment>
<dbReference type="AlphaFoldDB" id="A0A0K9F539"/>
<dbReference type="GeneID" id="96600348"/>
<keyword evidence="5" id="KW-0408">Iron</keyword>
<dbReference type="PATRIC" id="fig|582475.4.peg.2915"/>
<dbReference type="InterPro" id="IPR012292">
    <property type="entry name" value="Globin/Proto"/>
</dbReference>
<comment type="cofactor">
    <cofactor evidence="1">
        <name>heme</name>
        <dbReference type="ChEBI" id="CHEBI:30413"/>
    </cofactor>
</comment>
<dbReference type="Proteomes" id="UP000037326">
    <property type="component" value="Unassembled WGS sequence"/>
</dbReference>
<dbReference type="GO" id="GO:0005344">
    <property type="term" value="F:oxygen carrier activity"/>
    <property type="evidence" value="ECO:0007669"/>
    <property type="project" value="InterPro"/>
</dbReference>
<name>A0A0K9F539_9BACI</name>
<evidence type="ECO:0000313" key="8">
    <source>
        <dbReference type="EMBL" id="KMY29246.1"/>
    </source>
</evidence>
<dbReference type="EMBL" id="PHQY01000679">
    <property type="protein sequence ID" value="PJO41155.1"/>
    <property type="molecule type" value="Genomic_DNA"/>
</dbReference>
<dbReference type="GO" id="GO:0020037">
    <property type="term" value="F:heme binding"/>
    <property type="evidence" value="ECO:0007669"/>
    <property type="project" value="InterPro"/>
</dbReference>
<comment type="caution">
    <text evidence="8">The sequence shown here is derived from an EMBL/GenBank/DDBJ whole genome shotgun (WGS) entry which is preliminary data.</text>
</comment>
<dbReference type="FunFam" id="1.10.490.10:FF:000004">
    <property type="entry name" value="Group 2 hemoglobin yjbI"/>
    <property type="match status" value="1"/>
</dbReference>
<dbReference type="GO" id="GO:0046872">
    <property type="term" value="F:metal ion binding"/>
    <property type="evidence" value="ECO:0007669"/>
    <property type="project" value="UniProtKB-KW"/>
</dbReference>
<dbReference type="GO" id="GO:0019825">
    <property type="term" value="F:oxygen binding"/>
    <property type="evidence" value="ECO:0007669"/>
    <property type="project" value="InterPro"/>
</dbReference>
<reference evidence="10" key="2">
    <citation type="submission" date="2015-07" db="EMBL/GenBank/DDBJ databases">
        <authorList>
            <consortium name="Consortium for Microbial Forensics and Genomics (microFORGE)"/>
            <person name="Knight B.M."/>
            <person name="Roberts D.P."/>
            <person name="Lin D."/>
            <person name="Hari K."/>
            <person name="Fletcher J."/>
            <person name="Melcher U."/>
            <person name="Blagden T."/>
            <person name="Winegar R.A."/>
        </authorList>
    </citation>
    <scope>NUCLEOTIDE SEQUENCE [LARGE SCALE GENOMIC DNA]</scope>
    <source>
        <strain evidence="10">DSM 23493</strain>
    </source>
</reference>
<evidence type="ECO:0000256" key="4">
    <source>
        <dbReference type="ARBA" id="ARBA00022723"/>
    </source>
</evidence>
<dbReference type="SUPFAM" id="SSF46458">
    <property type="entry name" value="Globin-like"/>
    <property type="match status" value="1"/>
</dbReference>
<dbReference type="EMBL" id="LFXJ01000010">
    <property type="protein sequence ID" value="KMY29246.1"/>
    <property type="molecule type" value="Genomic_DNA"/>
</dbReference>
<dbReference type="Pfam" id="PF01152">
    <property type="entry name" value="Bac_globin"/>
    <property type="match status" value="1"/>
</dbReference>
<dbReference type="Gene3D" id="1.10.490.10">
    <property type="entry name" value="Globins"/>
    <property type="match status" value="1"/>
</dbReference>
<accession>A0A0K9F539</accession>
<reference evidence="9 11" key="3">
    <citation type="submission" date="2017-11" db="EMBL/GenBank/DDBJ databases">
        <title>Bacterial isolate from king chilli rhizosphere.</title>
        <authorList>
            <person name="Takhelmayum P."/>
            <person name="Sarangthem I."/>
        </authorList>
    </citation>
    <scope>NUCLEOTIDE SEQUENCE [LARGE SCALE GENOMIC DNA]</scope>
    <source>
        <strain evidence="9">T26</strain>
        <strain evidence="11">t26</strain>
    </source>
</reference>
<evidence type="ECO:0000313" key="11">
    <source>
        <dbReference type="Proteomes" id="UP000232101"/>
    </source>
</evidence>
<dbReference type="PANTHER" id="PTHR47366:SF1">
    <property type="entry name" value="TWO-ON-TWO HEMOGLOBIN-3"/>
    <property type="match status" value="1"/>
</dbReference>
<dbReference type="InterPro" id="IPR044203">
    <property type="entry name" value="GlbO/GLB3-like"/>
</dbReference>
<gene>
    <name evidence="8" type="ORF">ACZ11_19245</name>
    <name evidence="9" type="ORF">CWD94_24300</name>
</gene>
<keyword evidence="2" id="KW-0813">Transport</keyword>
<feature type="binding site" description="distal binding residue" evidence="7">
    <location>
        <position position="119"/>
    </location>
    <ligand>
        <name>heme</name>
        <dbReference type="ChEBI" id="CHEBI:30413"/>
    </ligand>
    <ligandPart>
        <name>Fe</name>
        <dbReference type="ChEBI" id="CHEBI:18248"/>
    </ligandPart>
</feature>
<evidence type="ECO:0000313" key="10">
    <source>
        <dbReference type="Proteomes" id="UP000037326"/>
    </source>
</evidence>
<dbReference type="STRING" id="582475.ACZ11_19245"/>
<keyword evidence="3 7" id="KW-0349">Heme</keyword>
<protein>
    <submittedName>
        <fullName evidence="8">Globin</fullName>
    </submittedName>
</protein>
<evidence type="ECO:0000256" key="7">
    <source>
        <dbReference type="PIRSR" id="PIRSR601486-1"/>
    </source>
</evidence>
<dbReference type="InterPro" id="IPR001486">
    <property type="entry name" value="Hemoglobin_trunc"/>
</dbReference>
<dbReference type="Proteomes" id="UP000232101">
    <property type="component" value="Unassembled WGS sequence"/>
</dbReference>
<evidence type="ECO:0000256" key="1">
    <source>
        <dbReference type="ARBA" id="ARBA00001971"/>
    </source>
</evidence>
<organism evidence="8 10">
    <name type="scientific">Lysinibacillus xylanilyticus</name>
    <dbReference type="NCBI Taxonomy" id="582475"/>
    <lineage>
        <taxon>Bacteria</taxon>
        <taxon>Bacillati</taxon>
        <taxon>Bacillota</taxon>
        <taxon>Bacilli</taxon>
        <taxon>Bacillales</taxon>
        <taxon>Bacillaceae</taxon>
        <taxon>Lysinibacillus</taxon>
    </lineage>
</organism>
<evidence type="ECO:0000256" key="5">
    <source>
        <dbReference type="ARBA" id="ARBA00023004"/>
    </source>
</evidence>
<evidence type="ECO:0000256" key="6">
    <source>
        <dbReference type="ARBA" id="ARBA00034496"/>
    </source>
</evidence>
<sequence>MSRKYTVPYEELGAEKLSELIHAFYKRVAQHPDLIPIFPKDLTETARKQIQFQTQYLGGPNLFTEEHGHPMMRARHMNFPITPDRAQAWLECMSEAMDEVGLEGKFRETYYQRLVLTAHHMINTPNDDEGELLRE</sequence>
<dbReference type="OrthoDB" id="9790913at2"/>
<proteinExistence type="inferred from homology"/>
<dbReference type="InterPro" id="IPR009050">
    <property type="entry name" value="Globin-like_sf"/>
</dbReference>
<evidence type="ECO:0000256" key="3">
    <source>
        <dbReference type="ARBA" id="ARBA00022617"/>
    </source>
</evidence>
<dbReference type="PANTHER" id="PTHR47366">
    <property type="entry name" value="TWO-ON-TWO HEMOGLOBIN-3"/>
    <property type="match status" value="1"/>
</dbReference>
<evidence type="ECO:0000313" key="9">
    <source>
        <dbReference type="EMBL" id="PJO41155.1"/>
    </source>
</evidence>
<reference evidence="8" key="1">
    <citation type="submission" date="2015-07" db="EMBL/GenBank/DDBJ databases">
        <title>MeaNS - Measles Nucleotide Surveillance Program.</title>
        <authorList>
            <person name="Tran T."/>
            <person name="Druce J."/>
        </authorList>
    </citation>
    <scope>NUCLEOTIDE SEQUENCE</scope>
    <source>
        <strain evidence="8">DSM 23493</strain>
    </source>
</reference>
<evidence type="ECO:0000256" key="2">
    <source>
        <dbReference type="ARBA" id="ARBA00022448"/>
    </source>
</evidence>